<comment type="cofactor">
    <cofactor evidence="1">
        <name>Mg(2+)</name>
        <dbReference type="ChEBI" id="CHEBI:18420"/>
    </cofactor>
</comment>
<dbReference type="PROSITE" id="PS00723">
    <property type="entry name" value="POLYPRENYL_SYNTHASE_1"/>
    <property type="match status" value="1"/>
</dbReference>
<evidence type="ECO:0000256" key="6">
    <source>
        <dbReference type="ARBA" id="ARBA00034546"/>
    </source>
</evidence>
<evidence type="ECO:0000313" key="8">
    <source>
        <dbReference type="EMBL" id="KAK2724429.1"/>
    </source>
</evidence>
<keyword evidence="3" id="KW-0479">Metal-binding</keyword>
<protein>
    <recommendedName>
        <fullName evidence="6">Farnesyl pyrophosphate synthase</fullName>
    </recommendedName>
</protein>
<dbReference type="PANTHER" id="PTHR11525">
    <property type="entry name" value="FARNESYL-PYROPHOSPHATE SYNTHETASE"/>
    <property type="match status" value="1"/>
</dbReference>
<evidence type="ECO:0000256" key="5">
    <source>
        <dbReference type="ARBA" id="ARBA00033740"/>
    </source>
</evidence>
<evidence type="ECO:0000256" key="1">
    <source>
        <dbReference type="ARBA" id="ARBA00001946"/>
    </source>
</evidence>
<dbReference type="InterPro" id="IPR033749">
    <property type="entry name" value="Polyprenyl_synt_CS"/>
</dbReference>
<comment type="similarity">
    <text evidence="7">Belongs to the FPP/GGPP synthase family.</text>
</comment>
<dbReference type="SFLD" id="SFLDG01017">
    <property type="entry name" value="Polyprenyl_Transferase_Like"/>
    <property type="match status" value="1"/>
</dbReference>
<organism evidence="8 9">
    <name type="scientific">Artemia franciscana</name>
    <name type="common">Brine shrimp</name>
    <name type="synonym">Artemia sanfranciscana</name>
    <dbReference type="NCBI Taxonomy" id="6661"/>
    <lineage>
        <taxon>Eukaryota</taxon>
        <taxon>Metazoa</taxon>
        <taxon>Ecdysozoa</taxon>
        <taxon>Arthropoda</taxon>
        <taxon>Crustacea</taxon>
        <taxon>Branchiopoda</taxon>
        <taxon>Anostraca</taxon>
        <taxon>Artemiidae</taxon>
        <taxon>Artemia</taxon>
    </lineage>
</organism>
<evidence type="ECO:0000256" key="3">
    <source>
        <dbReference type="ARBA" id="ARBA00022723"/>
    </source>
</evidence>
<dbReference type="CDD" id="cd00685">
    <property type="entry name" value="Trans_IPPS_HT"/>
    <property type="match status" value="1"/>
</dbReference>
<dbReference type="GO" id="GO:0045337">
    <property type="term" value="P:farnesyl diphosphate biosynthetic process"/>
    <property type="evidence" value="ECO:0007669"/>
    <property type="project" value="TreeGrafter"/>
</dbReference>
<dbReference type="SFLD" id="SFLDS00005">
    <property type="entry name" value="Isoprenoid_Synthase_Type_I"/>
    <property type="match status" value="1"/>
</dbReference>
<dbReference type="InterPro" id="IPR000092">
    <property type="entry name" value="Polyprenyl_synt"/>
</dbReference>
<proteinExistence type="inferred from homology"/>
<dbReference type="Pfam" id="PF00348">
    <property type="entry name" value="polyprenyl_synt"/>
    <property type="match status" value="1"/>
</dbReference>
<dbReference type="GO" id="GO:0004337">
    <property type="term" value="F:(2E,6E)-farnesyl diphosphate synthase activity"/>
    <property type="evidence" value="ECO:0007669"/>
    <property type="project" value="TreeGrafter"/>
</dbReference>
<comment type="caution">
    <text evidence="8">The sequence shown here is derived from an EMBL/GenBank/DDBJ whole genome shotgun (WGS) entry which is preliminary data.</text>
</comment>
<keyword evidence="9" id="KW-1185">Reference proteome</keyword>
<dbReference type="GO" id="GO:0046872">
    <property type="term" value="F:metal ion binding"/>
    <property type="evidence" value="ECO:0007669"/>
    <property type="project" value="UniProtKB-KW"/>
</dbReference>
<dbReference type="InterPro" id="IPR039702">
    <property type="entry name" value="FPS1-like"/>
</dbReference>
<dbReference type="GO" id="GO:0004161">
    <property type="term" value="F:dimethylallyltranstransferase activity"/>
    <property type="evidence" value="ECO:0007669"/>
    <property type="project" value="TreeGrafter"/>
</dbReference>
<comment type="pathway">
    <text evidence="5">Pheromone biosynthesis.</text>
</comment>
<name>A0AA88IA30_ARTSF</name>
<dbReference type="GO" id="GO:0005737">
    <property type="term" value="C:cytoplasm"/>
    <property type="evidence" value="ECO:0007669"/>
    <property type="project" value="TreeGrafter"/>
</dbReference>
<keyword evidence="4" id="KW-0460">Magnesium</keyword>
<keyword evidence="2 7" id="KW-0808">Transferase</keyword>
<evidence type="ECO:0000256" key="7">
    <source>
        <dbReference type="RuleBase" id="RU004466"/>
    </source>
</evidence>
<evidence type="ECO:0000256" key="4">
    <source>
        <dbReference type="ARBA" id="ARBA00022842"/>
    </source>
</evidence>
<gene>
    <name evidence="8" type="ORF">QYM36_001067</name>
</gene>
<dbReference type="Gene3D" id="1.10.600.10">
    <property type="entry name" value="Farnesyl Diphosphate Synthase"/>
    <property type="match status" value="1"/>
</dbReference>
<dbReference type="InterPro" id="IPR008949">
    <property type="entry name" value="Isoprenoid_synthase_dom_sf"/>
</dbReference>
<dbReference type="PANTHER" id="PTHR11525:SF0">
    <property type="entry name" value="FARNESYL PYROPHOSPHATE SYNTHASE"/>
    <property type="match status" value="1"/>
</dbReference>
<dbReference type="SUPFAM" id="SSF48576">
    <property type="entry name" value="Terpenoid synthases"/>
    <property type="match status" value="1"/>
</dbReference>
<evidence type="ECO:0000313" key="9">
    <source>
        <dbReference type="Proteomes" id="UP001187531"/>
    </source>
</evidence>
<dbReference type="EMBL" id="JAVRJZ010000003">
    <property type="protein sequence ID" value="KAK2724429.1"/>
    <property type="molecule type" value="Genomic_DNA"/>
</dbReference>
<accession>A0AA88IA30</accession>
<dbReference type="Proteomes" id="UP001187531">
    <property type="component" value="Unassembled WGS sequence"/>
</dbReference>
<sequence length="389" mass="44383">MSSMLKPVVLSMQGLKRCLVTSSKLILPVSSGDKKSDSTSKSCPNPENLEDGFHKFFPNVISQIIKHSRCQNIPDVAKWINTVFETNCSGGKMRRGMTILESLLILKDGKIDQDELQDAFLVAWAAEMMQSFILIMDDYMDQSETRRGKPCWYKTGNLGPKAMNDAFLMESSIYELFYHSLSSKPFYKEILHLFKDMVTRTSIGQTLDTYMSPNIGEKPNLTLYTTENYEGICKHKSSYYTIYLPVAAAMVLSGIKNKTAFEAAWNIALPLGIYFQEQDDYLDLYGDPNVTGKVGSDIRFGKCTWFAVQVMKTGKKHQIKLLKDFYGSKQEESIQKIKKLYEEMNLQNVFHNHALERSEEFNSKLNKLPNSVPTIIFHNIINSIVNRNK</sequence>
<evidence type="ECO:0000256" key="2">
    <source>
        <dbReference type="ARBA" id="ARBA00022679"/>
    </source>
</evidence>
<reference evidence="8" key="1">
    <citation type="submission" date="2023-07" db="EMBL/GenBank/DDBJ databases">
        <title>Chromosome-level genome assembly of Artemia franciscana.</title>
        <authorList>
            <person name="Jo E."/>
        </authorList>
    </citation>
    <scope>NUCLEOTIDE SEQUENCE</scope>
    <source>
        <tissue evidence="8">Whole body</tissue>
    </source>
</reference>
<dbReference type="GO" id="GO:0042811">
    <property type="term" value="P:pheromone biosynthetic process"/>
    <property type="evidence" value="ECO:0007669"/>
    <property type="project" value="UniProtKB-ARBA"/>
</dbReference>
<dbReference type="AlphaFoldDB" id="A0AA88IA30"/>